<gene>
    <name evidence="1" type="ORF">EWM64_g298</name>
</gene>
<evidence type="ECO:0008006" key="3">
    <source>
        <dbReference type="Google" id="ProtNLM"/>
    </source>
</evidence>
<dbReference type="Gene3D" id="3.40.50.1110">
    <property type="entry name" value="SGNH hydrolase"/>
    <property type="match status" value="1"/>
</dbReference>
<reference evidence="1 2" key="1">
    <citation type="submission" date="2019-02" db="EMBL/GenBank/DDBJ databases">
        <title>Genome sequencing of the rare red list fungi Hericium alpestre (H. flagellum).</title>
        <authorList>
            <person name="Buettner E."/>
            <person name="Kellner H."/>
        </authorList>
    </citation>
    <scope>NUCLEOTIDE SEQUENCE [LARGE SCALE GENOMIC DNA]</scope>
    <source>
        <strain evidence="1 2">DSM 108284</strain>
    </source>
</reference>
<dbReference type="STRING" id="135208.A0A4Z0AAF3"/>
<comment type="caution">
    <text evidence="1">The sequence shown here is derived from an EMBL/GenBank/DDBJ whole genome shotgun (WGS) entry which is preliminary data.</text>
</comment>
<protein>
    <recommendedName>
        <fullName evidence="3">SGNH hydrolase-type esterase domain-containing protein</fullName>
    </recommendedName>
</protein>
<dbReference type="EMBL" id="SFCI01000013">
    <property type="protein sequence ID" value="TFY83715.1"/>
    <property type="molecule type" value="Genomic_DNA"/>
</dbReference>
<proteinExistence type="predicted"/>
<keyword evidence="2" id="KW-1185">Reference proteome</keyword>
<dbReference type="InterPro" id="IPR036514">
    <property type="entry name" value="SGNH_hydro_sf"/>
</dbReference>
<sequence length="187" mass="20713">MSSQSIQLDTSWKGFNAIRNLVIFGDSYSAVGYASNLKELNPSRERPLGVDFPGITYNEAEKPNWVGHLITSFIQGRNDILVYDYAKGGATTAGIVQQATHAFLPHVGQRPEWAAWNPSDTLFITWVGINDCAFLRNVQGVQRPIERVFDVQDELCAQGARCFLFIDVPPIERSPAGKLSSQLLSLV</sequence>
<dbReference type="SUPFAM" id="SSF52266">
    <property type="entry name" value="SGNH hydrolase"/>
    <property type="match status" value="1"/>
</dbReference>
<evidence type="ECO:0000313" key="1">
    <source>
        <dbReference type="EMBL" id="TFY83715.1"/>
    </source>
</evidence>
<organism evidence="1 2">
    <name type="scientific">Hericium alpestre</name>
    <dbReference type="NCBI Taxonomy" id="135208"/>
    <lineage>
        <taxon>Eukaryota</taxon>
        <taxon>Fungi</taxon>
        <taxon>Dikarya</taxon>
        <taxon>Basidiomycota</taxon>
        <taxon>Agaricomycotina</taxon>
        <taxon>Agaricomycetes</taxon>
        <taxon>Russulales</taxon>
        <taxon>Hericiaceae</taxon>
        <taxon>Hericium</taxon>
    </lineage>
</organism>
<dbReference type="AlphaFoldDB" id="A0A4Z0AAF3"/>
<accession>A0A4Z0AAF3</accession>
<dbReference type="Proteomes" id="UP000298061">
    <property type="component" value="Unassembled WGS sequence"/>
</dbReference>
<name>A0A4Z0AAF3_9AGAM</name>
<evidence type="ECO:0000313" key="2">
    <source>
        <dbReference type="Proteomes" id="UP000298061"/>
    </source>
</evidence>
<dbReference type="OrthoDB" id="1600564at2759"/>